<dbReference type="OrthoDB" id="4239138at2759"/>
<accession>W6QUS6</accession>
<dbReference type="Proteomes" id="UP000030686">
    <property type="component" value="Unassembled WGS sequence"/>
</dbReference>
<reference evidence="1" key="1">
    <citation type="journal article" date="2014" name="Nat. Commun.">
        <title>Multiple recent horizontal transfers of a large genomic region in cheese making fungi.</title>
        <authorList>
            <person name="Cheeseman K."/>
            <person name="Ropars J."/>
            <person name="Renault P."/>
            <person name="Dupont J."/>
            <person name="Gouzy J."/>
            <person name="Branca A."/>
            <person name="Abraham A.L."/>
            <person name="Ceppi M."/>
            <person name="Conseiller E."/>
            <person name="Debuchy R."/>
            <person name="Malagnac F."/>
            <person name="Goarin A."/>
            <person name="Silar P."/>
            <person name="Lacoste S."/>
            <person name="Sallet E."/>
            <person name="Bensimon A."/>
            <person name="Giraud T."/>
            <person name="Brygoo Y."/>
        </authorList>
    </citation>
    <scope>NUCLEOTIDE SEQUENCE [LARGE SCALE GENOMIC DNA]</scope>
    <source>
        <strain evidence="1">FM164</strain>
    </source>
</reference>
<dbReference type="AlphaFoldDB" id="W6QUS6"/>
<keyword evidence="2" id="KW-1185">Reference proteome</keyword>
<protein>
    <submittedName>
        <fullName evidence="1">Genomic scaffold, ProqFM164S03</fullName>
    </submittedName>
</protein>
<organism evidence="1 2">
    <name type="scientific">Penicillium roqueforti (strain FM164)</name>
    <dbReference type="NCBI Taxonomy" id="1365484"/>
    <lineage>
        <taxon>Eukaryota</taxon>
        <taxon>Fungi</taxon>
        <taxon>Dikarya</taxon>
        <taxon>Ascomycota</taxon>
        <taxon>Pezizomycotina</taxon>
        <taxon>Eurotiomycetes</taxon>
        <taxon>Eurotiomycetidae</taxon>
        <taxon>Eurotiales</taxon>
        <taxon>Aspergillaceae</taxon>
        <taxon>Penicillium</taxon>
    </lineage>
</organism>
<proteinExistence type="predicted"/>
<gene>
    <name evidence="1" type="ORF">PROQFM164_S03g000001</name>
</gene>
<dbReference type="OMA" id="XALENIL"/>
<evidence type="ECO:0000313" key="2">
    <source>
        <dbReference type="Proteomes" id="UP000030686"/>
    </source>
</evidence>
<evidence type="ECO:0000313" key="1">
    <source>
        <dbReference type="EMBL" id="CDM33277.1"/>
    </source>
</evidence>
<dbReference type="EMBL" id="HG792017">
    <property type="protein sequence ID" value="CDM33277.1"/>
    <property type="molecule type" value="Genomic_DNA"/>
</dbReference>
<sequence>MAQVKASCAPELGKRRQRHNGRNGCVLLRSSPLPMNDNTARGSLSTRSPLFSTHCKKFFSNEPAFSLIEQFVTWNHPNLENTHSNLKRCDAARLENFYRSAFEGLDLQACEAILHLWKGSLSREVLFGIQNTCSKELTRPDALYHILRVNHE</sequence>
<name>W6QUS6_PENRF</name>